<evidence type="ECO:0000313" key="2">
    <source>
        <dbReference type="Proteomes" id="UP000265816"/>
    </source>
</evidence>
<comment type="caution">
    <text evidence="1">The sequence shown here is derived from an EMBL/GenBank/DDBJ whole genome shotgun (WGS) entry which is preliminary data.</text>
</comment>
<dbReference type="EMBL" id="QWVT01000015">
    <property type="protein sequence ID" value="RID85886.1"/>
    <property type="molecule type" value="Genomic_DNA"/>
</dbReference>
<dbReference type="InterPro" id="IPR036291">
    <property type="entry name" value="NAD(P)-bd_dom_sf"/>
</dbReference>
<dbReference type="InterPro" id="IPR002347">
    <property type="entry name" value="SDR_fam"/>
</dbReference>
<sequence>MAGRFEGITAFVTGGSRGIGKGIVQFFAEEGAKVAFIDLNEDALGETTKELRAKGYCIGRDRRDCFILSALLLNTGRMGRSV</sequence>
<evidence type="ECO:0000313" key="1">
    <source>
        <dbReference type="EMBL" id="RID85886.1"/>
    </source>
</evidence>
<name>A0A398BE80_9BACI</name>
<dbReference type="SUPFAM" id="SSF51735">
    <property type="entry name" value="NAD(P)-binding Rossmann-fold domains"/>
    <property type="match status" value="1"/>
</dbReference>
<dbReference type="AlphaFoldDB" id="A0A398BE80"/>
<proteinExistence type="predicted"/>
<reference evidence="1 2" key="1">
    <citation type="submission" date="2018-08" db="EMBL/GenBank/DDBJ databases">
        <title>Bacillus jemisoniae sp. nov., Bacillus chryseoplanitiae sp. nov., Bacillus resnikiae sp. nov., and Bacillus frankliniae sp. nov., isolated from Viking spacecraft and associated surfaces.</title>
        <authorList>
            <person name="Seuylemezian A."/>
            <person name="Vaishampayan P."/>
        </authorList>
    </citation>
    <scope>NUCLEOTIDE SEQUENCE [LARGE SCALE GENOMIC DNA]</scope>
    <source>
        <strain evidence="1 2">JJ-247</strain>
    </source>
</reference>
<dbReference type="Proteomes" id="UP000265816">
    <property type="component" value="Unassembled WGS sequence"/>
</dbReference>
<dbReference type="Pfam" id="PF00106">
    <property type="entry name" value="adh_short"/>
    <property type="match status" value="1"/>
</dbReference>
<keyword evidence="2" id="KW-1185">Reference proteome</keyword>
<protein>
    <submittedName>
        <fullName evidence="1">SDR family NAD(P)-dependent oxidoreductase</fullName>
    </submittedName>
</protein>
<organism evidence="1 2">
    <name type="scientific">Mesobacillus zeae</name>
    <dbReference type="NCBI Taxonomy" id="1917180"/>
    <lineage>
        <taxon>Bacteria</taxon>
        <taxon>Bacillati</taxon>
        <taxon>Bacillota</taxon>
        <taxon>Bacilli</taxon>
        <taxon>Bacillales</taxon>
        <taxon>Bacillaceae</taxon>
        <taxon>Mesobacillus</taxon>
    </lineage>
</organism>
<dbReference type="Gene3D" id="3.40.50.720">
    <property type="entry name" value="NAD(P)-binding Rossmann-like Domain"/>
    <property type="match status" value="1"/>
</dbReference>
<gene>
    <name evidence="1" type="ORF">D1970_08300</name>
</gene>
<accession>A0A398BE80</accession>
<dbReference type="OrthoDB" id="9803333at2"/>